<evidence type="ECO:0000313" key="6">
    <source>
        <dbReference type="Ensembl" id="ENSVURP00010015622.1"/>
    </source>
</evidence>
<evidence type="ECO:0000259" key="5">
    <source>
        <dbReference type="Pfam" id="PF17135"/>
    </source>
</evidence>
<keyword evidence="3" id="KW-0687">Ribonucleoprotein</keyword>
<dbReference type="Ensembl" id="ENSVURT00010017755.1">
    <property type="protein sequence ID" value="ENSVURP00010015622.1"/>
    <property type="gene ID" value="ENSVURG00010011964.1"/>
</dbReference>
<name>A0A4X2L366_VOMUR</name>
<dbReference type="PANTHER" id="PTHR10934:SF2">
    <property type="entry name" value="LARGE RIBOSOMAL SUBUNIT PROTEIN EL18"/>
    <property type="match status" value="1"/>
</dbReference>
<dbReference type="InterPro" id="IPR000039">
    <property type="entry name" value="Ribosomal_eL18"/>
</dbReference>
<accession>A0A4X2L366</accession>
<dbReference type="GO" id="GO:0003723">
    <property type="term" value="F:RNA binding"/>
    <property type="evidence" value="ECO:0007669"/>
    <property type="project" value="TreeGrafter"/>
</dbReference>
<dbReference type="GO" id="GO:0006412">
    <property type="term" value="P:translation"/>
    <property type="evidence" value="ECO:0007669"/>
    <property type="project" value="InterPro"/>
</dbReference>
<feature type="domain" description="Large ribosomal subunit protein uL15/eL18" evidence="5">
    <location>
        <begin position="2"/>
        <end position="61"/>
    </location>
</feature>
<sequence>MGVNLCHNEDRKVWRKEAKSQDIYLRLLVQLYLFLACRTNSAFNKVVLKRLFTSQTNQTPIPSLNDQENEVCALHGTSNAQNTMSSPKSWGTGLLSGPRKGLVVSRHFGKAPGTPHSHSKPYVRSKGQKFKHARGRRASQGYRN</sequence>
<feature type="region of interest" description="Disordered" evidence="4">
    <location>
        <begin position="105"/>
        <end position="144"/>
    </location>
</feature>
<dbReference type="PANTHER" id="PTHR10934">
    <property type="entry name" value="60S RIBOSOMAL PROTEIN L18"/>
    <property type="match status" value="1"/>
</dbReference>
<reference evidence="7" key="1">
    <citation type="submission" date="2018-12" db="EMBL/GenBank/DDBJ databases">
        <authorList>
            <person name="Yazar S."/>
        </authorList>
    </citation>
    <scope>NUCLEOTIDE SEQUENCE [LARGE SCALE GENOMIC DNA]</scope>
</reference>
<feature type="domain" description="Large ribosomal subunit protein uL15/eL18" evidence="5">
    <location>
        <begin position="83"/>
        <end position="143"/>
    </location>
</feature>
<dbReference type="AlphaFoldDB" id="A0A4X2L366"/>
<keyword evidence="7" id="KW-1185">Reference proteome</keyword>
<protein>
    <recommendedName>
        <fullName evidence="5">Large ribosomal subunit protein uL15/eL18 domain-containing protein</fullName>
    </recommendedName>
</protein>
<reference evidence="6" key="3">
    <citation type="submission" date="2025-09" db="UniProtKB">
        <authorList>
            <consortium name="Ensembl"/>
        </authorList>
    </citation>
    <scope>IDENTIFICATION</scope>
</reference>
<dbReference type="Proteomes" id="UP000314987">
    <property type="component" value="Unassembled WGS sequence"/>
</dbReference>
<dbReference type="InterPro" id="IPR021131">
    <property type="entry name" value="Ribosomal_uL15/eL18"/>
</dbReference>
<evidence type="ECO:0000256" key="2">
    <source>
        <dbReference type="ARBA" id="ARBA00022980"/>
    </source>
</evidence>
<dbReference type="Pfam" id="PF17135">
    <property type="entry name" value="Ribosomal_L18"/>
    <property type="match status" value="2"/>
</dbReference>
<evidence type="ECO:0000256" key="4">
    <source>
        <dbReference type="SAM" id="MobiDB-lite"/>
    </source>
</evidence>
<dbReference type="GO" id="GO:0003735">
    <property type="term" value="F:structural constituent of ribosome"/>
    <property type="evidence" value="ECO:0007669"/>
    <property type="project" value="InterPro"/>
</dbReference>
<keyword evidence="2" id="KW-0689">Ribosomal protein</keyword>
<feature type="compositionally biased region" description="Basic residues" evidence="4">
    <location>
        <begin position="117"/>
        <end position="137"/>
    </location>
</feature>
<comment type="subunit">
    <text evidence="1">Component of the large ribosomal subunit.</text>
</comment>
<evidence type="ECO:0000256" key="1">
    <source>
        <dbReference type="ARBA" id="ARBA00011133"/>
    </source>
</evidence>
<proteinExistence type="predicted"/>
<evidence type="ECO:0000313" key="7">
    <source>
        <dbReference type="Proteomes" id="UP000314987"/>
    </source>
</evidence>
<dbReference type="GeneTree" id="ENSGT00390000012976"/>
<dbReference type="STRING" id="29139.ENSVURP00010015622"/>
<reference evidence="6" key="2">
    <citation type="submission" date="2025-08" db="UniProtKB">
        <authorList>
            <consortium name="Ensembl"/>
        </authorList>
    </citation>
    <scope>IDENTIFICATION</scope>
</reference>
<dbReference type="GO" id="GO:0022625">
    <property type="term" value="C:cytosolic large ribosomal subunit"/>
    <property type="evidence" value="ECO:0007669"/>
    <property type="project" value="TreeGrafter"/>
</dbReference>
<organism evidence="6 7">
    <name type="scientific">Vombatus ursinus</name>
    <name type="common">Common wombat</name>
    <dbReference type="NCBI Taxonomy" id="29139"/>
    <lineage>
        <taxon>Eukaryota</taxon>
        <taxon>Metazoa</taxon>
        <taxon>Chordata</taxon>
        <taxon>Craniata</taxon>
        <taxon>Vertebrata</taxon>
        <taxon>Euteleostomi</taxon>
        <taxon>Mammalia</taxon>
        <taxon>Metatheria</taxon>
        <taxon>Diprotodontia</taxon>
        <taxon>Vombatidae</taxon>
        <taxon>Vombatus</taxon>
    </lineage>
</organism>
<evidence type="ECO:0000256" key="3">
    <source>
        <dbReference type="ARBA" id="ARBA00023274"/>
    </source>
</evidence>
<dbReference type="Gene3D" id="3.100.10.10">
    <property type="match status" value="2"/>
</dbReference>